<protein>
    <submittedName>
        <fullName evidence="1">Uncharacterized protein</fullName>
    </submittedName>
</protein>
<keyword evidence="2" id="KW-1185">Reference proteome</keyword>
<reference evidence="1 2" key="1">
    <citation type="submission" date="2017-04" db="EMBL/GenBank/DDBJ databases">
        <title>Genome sequencing of [Candida] sorbophila.</title>
        <authorList>
            <person name="Ahn J.O."/>
        </authorList>
    </citation>
    <scope>NUCLEOTIDE SEQUENCE [LARGE SCALE GENOMIC DNA]</scope>
    <source>
        <strain evidence="1 2">DS02</strain>
    </source>
</reference>
<organism evidence="1 2">
    <name type="scientific">Wickerhamiella sorbophila</name>
    <dbReference type="NCBI Taxonomy" id="45607"/>
    <lineage>
        <taxon>Eukaryota</taxon>
        <taxon>Fungi</taxon>
        <taxon>Dikarya</taxon>
        <taxon>Ascomycota</taxon>
        <taxon>Saccharomycotina</taxon>
        <taxon>Dipodascomycetes</taxon>
        <taxon>Dipodascales</taxon>
        <taxon>Trichomonascaceae</taxon>
        <taxon>Wickerhamiella</taxon>
    </lineage>
</organism>
<dbReference type="AlphaFoldDB" id="A0A2T0FNT9"/>
<dbReference type="EMBL" id="NDIQ01000022">
    <property type="protein sequence ID" value="PRT56645.1"/>
    <property type="molecule type" value="Genomic_DNA"/>
</dbReference>
<dbReference type="Proteomes" id="UP000238350">
    <property type="component" value="Unassembled WGS sequence"/>
</dbReference>
<dbReference type="GeneID" id="36518013"/>
<accession>A0A2T0FNT9</accession>
<evidence type="ECO:0000313" key="2">
    <source>
        <dbReference type="Proteomes" id="UP000238350"/>
    </source>
</evidence>
<name>A0A2T0FNT9_9ASCO</name>
<dbReference type="RefSeq" id="XP_024666590.1">
    <property type="nucleotide sequence ID" value="XM_024810822.1"/>
</dbReference>
<proteinExistence type="predicted"/>
<comment type="caution">
    <text evidence="1">The sequence shown here is derived from an EMBL/GenBank/DDBJ whole genome shotgun (WGS) entry which is preliminary data.</text>
</comment>
<gene>
    <name evidence="1" type="ORF">B9G98_04265</name>
</gene>
<sequence length="223" mass="25767">MYTETVSRKIEDATIAYMLYISEIREQVRRDVLENPFSLLAKACGPDHDENIVYSAERVLSHEKSAELMWDHYVRSYILQELKEWESTHWFYHASFENGQTEIPQDDDFFRTVGLICKKYFDLEIVSHILDLNLPYAKAQTPQKLKHGETTSAWAQAICLSRILVGYARRGSIDAHLVGRVMSKITSLLTTGFILPDNVDDLTEIQWALSLGYCVQQREVCKL</sequence>
<evidence type="ECO:0000313" key="1">
    <source>
        <dbReference type="EMBL" id="PRT56645.1"/>
    </source>
</evidence>